<keyword evidence="2" id="KW-1185">Reference proteome</keyword>
<accession>A0A6J3MK56</accession>
<sequence length="166" mass="18320">MAEILRTVVLRGQHFAQIALGAYGAYISFQAIIRLQKYESTAKTLADWSSEAGRQLQLTRTTQGAGAIAILSSLVSSVTLAFLPDALPQWARYGLSPTMLVIIIAARTHMKNYWAPRDGQSASMKIPLPKMGEYSEATQQTEELLKTLQLLEYSWLAAAFFHAVLS</sequence>
<dbReference type="Proteomes" id="UP000504637">
    <property type="component" value="Unplaced"/>
</dbReference>
<dbReference type="OrthoDB" id="5405107at2759"/>
<proteinExistence type="predicted"/>
<reference evidence="3" key="3">
    <citation type="submission" date="2025-08" db="UniProtKB">
        <authorList>
            <consortium name="RefSeq"/>
        </authorList>
    </citation>
    <scope>IDENTIFICATION</scope>
    <source>
        <strain evidence="3">CBS 342.82</strain>
    </source>
</reference>
<dbReference type="RefSeq" id="XP_033464368.1">
    <property type="nucleotide sequence ID" value="XM_033603683.1"/>
</dbReference>
<evidence type="ECO:0000313" key="2">
    <source>
        <dbReference type="Proteomes" id="UP000504637"/>
    </source>
</evidence>
<gene>
    <name evidence="3" type="ORF">K489DRAFT_375420</name>
</gene>
<evidence type="ECO:0008006" key="4">
    <source>
        <dbReference type="Google" id="ProtNLM"/>
    </source>
</evidence>
<keyword evidence="1" id="KW-1133">Transmembrane helix</keyword>
<dbReference type="GeneID" id="54361483"/>
<name>A0A6J3MK56_9PEZI</name>
<organism evidence="3">
    <name type="scientific">Dissoconium aciculare CBS 342.82</name>
    <dbReference type="NCBI Taxonomy" id="1314786"/>
    <lineage>
        <taxon>Eukaryota</taxon>
        <taxon>Fungi</taxon>
        <taxon>Dikarya</taxon>
        <taxon>Ascomycota</taxon>
        <taxon>Pezizomycotina</taxon>
        <taxon>Dothideomycetes</taxon>
        <taxon>Dothideomycetidae</taxon>
        <taxon>Mycosphaerellales</taxon>
        <taxon>Dissoconiaceae</taxon>
        <taxon>Dissoconium</taxon>
    </lineage>
</organism>
<keyword evidence="1" id="KW-0812">Transmembrane</keyword>
<evidence type="ECO:0000256" key="1">
    <source>
        <dbReference type="SAM" id="Phobius"/>
    </source>
</evidence>
<feature type="transmembrane region" description="Helical" evidence="1">
    <location>
        <begin position="15"/>
        <end position="33"/>
    </location>
</feature>
<feature type="transmembrane region" description="Helical" evidence="1">
    <location>
        <begin position="90"/>
        <end position="108"/>
    </location>
</feature>
<reference evidence="3" key="1">
    <citation type="submission" date="2020-01" db="EMBL/GenBank/DDBJ databases">
        <authorList>
            <consortium name="DOE Joint Genome Institute"/>
            <person name="Haridas S."/>
            <person name="Albert R."/>
            <person name="Binder M."/>
            <person name="Bloem J."/>
            <person name="Labutti K."/>
            <person name="Salamov A."/>
            <person name="Andreopoulos B."/>
            <person name="Baker S.E."/>
            <person name="Barry K."/>
            <person name="Bills G."/>
            <person name="Bluhm B.H."/>
            <person name="Cannon C."/>
            <person name="Castanera R."/>
            <person name="Culley D.E."/>
            <person name="Daum C."/>
            <person name="Ezra D."/>
            <person name="Gonzalez J.B."/>
            <person name="Henrissat B."/>
            <person name="Kuo A."/>
            <person name="Liang C."/>
            <person name="Lipzen A."/>
            <person name="Lutzoni F."/>
            <person name="Magnuson J."/>
            <person name="Mondo S."/>
            <person name="Nolan M."/>
            <person name="Ohm R."/>
            <person name="Pangilinan J."/>
            <person name="Park H.-J."/>
            <person name="Ramirez L."/>
            <person name="Alfaro M."/>
            <person name="Sun H."/>
            <person name="Tritt A."/>
            <person name="Yoshinaga Y."/>
            <person name="Zwiers L.-H."/>
            <person name="Turgeon B.G."/>
            <person name="Goodwin S.B."/>
            <person name="Spatafora J.W."/>
            <person name="Crous P.W."/>
            <person name="Grigoriev I.V."/>
        </authorList>
    </citation>
    <scope>NUCLEOTIDE SEQUENCE</scope>
    <source>
        <strain evidence="3">CBS 342.82</strain>
    </source>
</reference>
<evidence type="ECO:0000313" key="3">
    <source>
        <dbReference type="RefSeq" id="XP_033464368.1"/>
    </source>
</evidence>
<feature type="transmembrane region" description="Helical" evidence="1">
    <location>
        <begin position="64"/>
        <end position="84"/>
    </location>
</feature>
<dbReference type="AlphaFoldDB" id="A0A6J3MK56"/>
<reference evidence="3" key="2">
    <citation type="submission" date="2020-04" db="EMBL/GenBank/DDBJ databases">
        <authorList>
            <consortium name="NCBI Genome Project"/>
        </authorList>
    </citation>
    <scope>NUCLEOTIDE SEQUENCE</scope>
    <source>
        <strain evidence="3">CBS 342.82</strain>
    </source>
</reference>
<protein>
    <recommendedName>
        <fullName evidence="4">DUF1772-domain-containing protein</fullName>
    </recommendedName>
</protein>
<keyword evidence="1" id="KW-0472">Membrane</keyword>